<organism evidence="1 2">
    <name type="scientific">Borborobacter arsenicus</name>
    <dbReference type="NCBI Taxonomy" id="1851146"/>
    <lineage>
        <taxon>Bacteria</taxon>
        <taxon>Pseudomonadati</taxon>
        <taxon>Pseudomonadota</taxon>
        <taxon>Alphaproteobacteria</taxon>
        <taxon>Hyphomicrobiales</taxon>
        <taxon>Phyllobacteriaceae</taxon>
        <taxon>Borborobacter</taxon>
    </lineage>
</organism>
<protein>
    <submittedName>
        <fullName evidence="1">Uncharacterized protein</fullName>
    </submittedName>
</protein>
<dbReference type="Pfam" id="PF23812">
    <property type="entry name" value="Phage_TAC_18"/>
    <property type="match status" value="1"/>
</dbReference>
<accession>A0A432V6X5</accession>
<evidence type="ECO:0000313" key="2">
    <source>
        <dbReference type="Proteomes" id="UP000281647"/>
    </source>
</evidence>
<evidence type="ECO:0000313" key="1">
    <source>
        <dbReference type="EMBL" id="RUM97916.1"/>
    </source>
</evidence>
<sequence length="139" mass="16414">MRRPCRQAQRRIRQGCGKKLRRAFRWRLTGEGPNNWLKKLAAENPAEAQFIKVQARPDEAKAELWHDFYWRAFEALRFDRQYGAFGGETAISFLAIDAYARRYCIEGEAFDRFLTFMTAIDAEWLQFVAEEAKKREADK</sequence>
<name>A0A432V6X5_9HYPH</name>
<dbReference type="RefSeq" id="WP_128626787.1">
    <property type="nucleotide sequence ID" value="NZ_RKST01000008.1"/>
</dbReference>
<dbReference type="Proteomes" id="UP000281647">
    <property type="component" value="Unassembled WGS sequence"/>
</dbReference>
<comment type="caution">
    <text evidence="1">The sequence shown here is derived from an EMBL/GenBank/DDBJ whole genome shotgun (WGS) entry which is preliminary data.</text>
</comment>
<dbReference type="OrthoDB" id="8099831at2"/>
<keyword evidence="2" id="KW-1185">Reference proteome</keyword>
<gene>
    <name evidence="1" type="ORF">EET67_09890</name>
</gene>
<reference evidence="1 2" key="1">
    <citation type="submission" date="2018-11" db="EMBL/GenBank/DDBJ databases">
        <title>Pseudaminobacter arsenicus sp. nov., an arsenic-resistant bacterium isolated from arsenic-rich aquifers.</title>
        <authorList>
            <person name="Mu Y."/>
        </authorList>
    </citation>
    <scope>NUCLEOTIDE SEQUENCE [LARGE SCALE GENOMIC DNA]</scope>
    <source>
        <strain evidence="1 2">CB3</strain>
    </source>
</reference>
<dbReference type="InterPro" id="IPR056919">
    <property type="entry name" value="Phage_TAC_18"/>
</dbReference>
<dbReference type="EMBL" id="RKST01000008">
    <property type="protein sequence ID" value="RUM97916.1"/>
    <property type="molecule type" value="Genomic_DNA"/>
</dbReference>
<proteinExistence type="predicted"/>
<dbReference type="AlphaFoldDB" id="A0A432V6X5"/>